<dbReference type="Pfam" id="PF00875">
    <property type="entry name" value="DNA_photolyase"/>
    <property type="match status" value="1"/>
</dbReference>
<dbReference type="InterPro" id="IPR005101">
    <property type="entry name" value="Cryptochr/Photolyase_FAD-bd"/>
</dbReference>
<evidence type="ECO:0000256" key="4">
    <source>
        <dbReference type="ARBA" id="ARBA00022991"/>
    </source>
</evidence>
<feature type="binding site" evidence="5">
    <location>
        <begin position="245"/>
        <end position="249"/>
    </location>
    <ligand>
        <name>FAD</name>
        <dbReference type="ChEBI" id="CHEBI:57692"/>
    </ligand>
</feature>
<name>A0A840AKC0_9HYPH</name>
<evidence type="ECO:0000256" key="1">
    <source>
        <dbReference type="ARBA" id="ARBA00001932"/>
    </source>
</evidence>
<evidence type="ECO:0000256" key="5">
    <source>
        <dbReference type="PIRSR" id="PIRSR602081-1"/>
    </source>
</evidence>
<dbReference type="PRINTS" id="PR00147">
    <property type="entry name" value="DNAPHOTLYASE"/>
</dbReference>
<comment type="caution">
    <text evidence="9">The sequence shown here is derived from an EMBL/GenBank/DDBJ whole genome shotgun (WGS) entry which is preliminary data.</text>
</comment>
<dbReference type="GO" id="GO:0006950">
    <property type="term" value="P:response to stress"/>
    <property type="evidence" value="ECO:0007669"/>
    <property type="project" value="UniProtKB-ARBA"/>
</dbReference>
<dbReference type="EC" id="4.1.99.3" evidence="9"/>
<keyword evidence="9" id="KW-0456">Lyase</keyword>
<dbReference type="InterPro" id="IPR036155">
    <property type="entry name" value="Crypto/Photolyase_N_sf"/>
</dbReference>
<dbReference type="InterPro" id="IPR002081">
    <property type="entry name" value="Cryptochrome/DNA_photolyase_1"/>
</dbReference>
<dbReference type="SUPFAM" id="SSF48173">
    <property type="entry name" value="Cryptochrome/photolyase FAD-binding domain"/>
    <property type="match status" value="1"/>
</dbReference>
<dbReference type="SUPFAM" id="SSF52425">
    <property type="entry name" value="Cryptochrome/photolyase, N-terminal domain"/>
    <property type="match status" value="1"/>
</dbReference>
<dbReference type="GO" id="GO:0003677">
    <property type="term" value="F:DNA binding"/>
    <property type="evidence" value="ECO:0007669"/>
    <property type="project" value="TreeGrafter"/>
</dbReference>
<dbReference type="Pfam" id="PF03441">
    <property type="entry name" value="FAD_binding_7"/>
    <property type="match status" value="1"/>
</dbReference>
<dbReference type="InterPro" id="IPR006050">
    <property type="entry name" value="DNA_photolyase_N"/>
</dbReference>
<evidence type="ECO:0000256" key="7">
    <source>
        <dbReference type="RuleBase" id="RU004182"/>
    </source>
</evidence>
<dbReference type="InterPro" id="IPR014729">
    <property type="entry name" value="Rossmann-like_a/b/a_fold"/>
</dbReference>
<feature type="binding site" evidence="5">
    <location>
        <begin position="384"/>
        <end position="386"/>
    </location>
    <ligand>
        <name>FAD</name>
        <dbReference type="ChEBI" id="CHEBI:57692"/>
    </ligand>
</feature>
<keyword evidence="3 5" id="KW-0274">FAD</keyword>
<dbReference type="Gene3D" id="1.10.579.10">
    <property type="entry name" value="DNA Cyclobutane Dipyrimidine Photolyase, subunit A, domain 3"/>
    <property type="match status" value="1"/>
</dbReference>
<dbReference type="GO" id="GO:0006139">
    <property type="term" value="P:nucleobase-containing compound metabolic process"/>
    <property type="evidence" value="ECO:0007669"/>
    <property type="project" value="UniProtKB-ARBA"/>
</dbReference>
<keyword evidence="2 5" id="KW-0285">Flavoprotein</keyword>
<reference evidence="9 10" key="1">
    <citation type="submission" date="2020-08" db="EMBL/GenBank/DDBJ databases">
        <title>Genomic Encyclopedia of Type Strains, Phase IV (KMG-IV): sequencing the most valuable type-strain genomes for metagenomic binning, comparative biology and taxonomic classification.</title>
        <authorList>
            <person name="Goeker M."/>
        </authorList>
    </citation>
    <scope>NUCLEOTIDE SEQUENCE [LARGE SCALE GENOMIC DNA]</scope>
    <source>
        <strain evidence="9 10">DSM 25966</strain>
    </source>
</reference>
<dbReference type="Proteomes" id="UP000553963">
    <property type="component" value="Unassembled WGS sequence"/>
</dbReference>
<dbReference type="PANTHER" id="PTHR11455:SF9">
    <property type="entry name" value="CRYPTOCHROME CIRCADIAN CLOCK 5 ISOFORM X1"/>
    <property type="match status" value="1"/>
</dbReference>
<accession>A0A840AKC0</accession>
<dbReference type="Gene3D" id="1.25.40.80">
    <property type="match status" value="1"/>
</dbReference>
<feature type="site" description="Electron transfer via tryptophanyl radical" evidence="6">
    <location>
        <position position="371"/>
    </location>
</feature>
<proteinExistence type="inferred from homology"/>
<feature type="site" description="Electron transfer via tryptophanyl radical" evidence="6">
    <location>
        <position position="394"/>
    </location>
</feature>
<organism evidence="9 10">
    <name type="scientific">Kaistia hirudinis</name>
    <dbReference type="NCBI Taxonomy" id="1293440"/>
    <lineage>
        <taxon>Bacteria</taxon>
        <taxon>Pseudomonadati</taxon>
        <taxon>Pseudomonadota</taxon>
        <taxon>Alphaproteobacteria</taxon>
        <taxon>Hyphomicrobiales</taxon>
        <taxon>Kaistiaceae</taxon>
        <taxon>Kaistia</taxon>
    </lineage>
</organism>
<dbReference type="GO" id="GO:0071949">
    <property type="term" value="F:FAD binding"/>
    <property type="evidence" value="ECO:0007669"/>
    <property type="project" value="TreeGrafter"/>
</dbReference>
<sequence length="479" mass="53349">MSTSSADQSATSLVWFREDLRLADNPALTAAIERGGRLALVYILDEESEGTRPLGGASRWWLHHSLAALSNDLAAHGYRLILRRGRAGDILPALIQEIGANAVDWNRRYGAAERAVDATLKTTLRGQGIAVESHQAGLLFEPWTVTTGAGQPYRVFTPFWRACLARGEPRPPLPAPHDWPPPADGAASDDLADWALLPTKPDWAAGLRESWQPGERGAQARLAQFQDEGLPHYAGQRDRPDIDATSRLSPHLRFGEVSPFQLWHAAGVAGRQETMGRRNIDKFLSELGWREFSWHLLFHFPDLPDRNFQPRFDAFPWREPDAADLAAWQQGRTGIPIVDAGMRQLWHTGWMHNRVRMIVASFLIKNLLIDWRIGEAWFWDTLVDADAASNAASWQWVAGSGADAAPYFRVFNPVLQAEKFDPRADYIRAHVPELAALPASEIARLTAGGHARGYPAPIVDLQESRRRALDAFASLKADE</sequence>
<evidence type="ECO:0000259" key="8">
    <source>
        <dbReference type="PROSITE" id="PS51645"/>
    </source>
</evidence>
<dbReference type="PROSITE" id="PS51645">
    <property type="entry name" value="PHR_CRY_ALPHA_BETA"/>
    <property type="match status" value="1"/>
</dbReference>
<feature type="domain" description="Photolyase/cryptochrome alpha/beta" evidence="8">
    <location>
        <begin position="10"/>
        <end position="139"/>
    </location>
</feature>
<keyword evidence="10" id="KW-1185">Reference proteome</keyword>
<dbReference type="InterPro" id="IPR036134">
    <property type="entry name" value="Crypto/Photolyase_FAD-like_sf"/>
</dbReference>
<dbReference type="EMBL" id="JACIDS010000001">
    <property type="protein sequence ID" value="MBB3929381.1"/>
    <property type="molecule type" value="Genomic_DNA"/>
</dbReference>
<evidence type="ECO:0000313" key="10">
    <source>
        <dbReference type="Proteomes" id="UP000553963"/>
    </source>
</evidence>
<evidence type="ECO:0000313" key="9">
    <source>
        <dbReference type="EMBL" id="MBB3929381.1"/>
    </source>
</evidence>
<comment type="cofactor">
    <cofactor evidence="5">
        <name>FAD</name>
        <dbReference type="ChEBI" id="CHEBI:57692"/>
    </cofactor>
    <text evidence="5">Binds 1 FAD per subunit.</text>
</comment>
<dbReference type="PROSITE" id="PS00394">
    <property type="entry name" value="DNA_PHOTOLYASES_1_1"/>
    <property type="match status" value="1"/>
</dbReference>
<dbReference type="GO" id="GO:0009416">
    <property type="term" value="P:response to light stimulus"/>
    <property type="evidence" value="ECO:0007669"/>
    <property type="project" value="TreeGrafter"/>
</dbReference>
<feature type="site" description="Electron transfer via tryptophanyl radical" evidence="6">
    <location>
        <position position="317"/>
    </location>
</feature>
<comment type="similarity">
    <text evidence="7">Belongs to the DNA photolyase family.</text>
</comment>
<dbReference type="PANTHER" id="PTHR11455">
    <property type="entry name" value="CRYPTOCHROME"/>
    <property type="match status" value="1"/>
</dbReference>
<protein>
    <submittedName>
        <fullName evidence="9">Deoxyribodipyrimidine photo-lyase</fullName>
        <ecNumber evidence="9">4.1.99.3</ecNumber>
    </submittedName>
</protein>
<dbReference type="AlphaFoldDB" id="A0A840AKC0"/>
<feature type="binding site" evidence="5">
    <location>
        <position position="233"/>
    </location>
    <ligand>
        <name>FAD</name>
        <dbReference type="ChEBI" id="CHEBI:57692"/>
    </ligand>
</feature>
<dbReference type="GO" id="GO:0003904">
    <property type="term" value="F:deoxyribodipyrimidine photo-lyase activity"/>
    <property type="evidence" value="ECO:0007669"/>
    <property type="project" value="UniProtKB-EC"/>
</dbReference>
<dbReference type="RefSeq" id="WP_183397045.1">
    <property type="nucleotide sequence ID" value="NZ_JACIDS010000001.1"/>
</dbReference>
<evidence type="ECO:0000256" key="2">
    <source>
        <dbReference type="ARBA" id="ARBA00022630"/>
    </source>
</evidence>
<evidence type="ECO:0000256" key="6">
    <source>
        <dbReference type="PIRSR" id="PIRSR602081-2"/>
    </source>
</evidence>
<keyword evidence="4 7" id="KW-0157">Chromophore</keyword>
<dbReference type="InterPro" id="IPR018394">
    <property type="entry name" value="DNA_photolyase_1_CS_C"/>
</dbReference>
<evidence type="ECO:0000256" key="3">
    <source>
        <dbReference type="ARBA" id="ARBA00022827"/>
    </source>
</evidence>
<gene>
    <name evidence="9" type="ORF">GGR25_000400</name>
</gene>
<dbReference type="Gene3D" id="3.40.50.620">
    <property type="entry name" value="HUPs"/>
    <property type="match status" value="1"/>
</dbReference>
<feature type="binding site" evidence="5">
    <location>
        <position position="283"/>
    </location>
    <ligand>
        <name>FAD</name>
        <dbReference type="ChEBI" id="CHEBI:57692"/>
    </ligand>
</feature>
<comment type="cofactor">
    <cofactor evidence="1">
        <name>(6R)-5,10-methylene-5,6,7,8-tetrahydrofolate</name>
        <dbReference type="ChEBI" id="CHEBI:15636"/>
    </cofactor>
</comment>
<dbReference type="PROSITE" id="PS00691">
    <property type="entry name" value="DNA_PHOTOLYASES_1_2"/>
    <property type="match status" value="1"/>
</dbReference>